<comment type="caution">
    <text evidence="1">The sequence shown here is derived from an EMBL/GenBank/DDBJ whole genome shotgun (WGS) entry which is preliminary data.</text>
</comment>
<evidence type="ECO:0000313" key="1">
    <source>
        <dbReference type="EMBL" id="PRY90593.1"/>
    </source>
</evidence>
<name>A0A2T0WV63_9BACT</name>
<organism evidence="1 2">
    <name type="scientific">Mongoliibacter ruber</name>
    <dbReference type="NCBI Taxonomy" id="1750599"/>
    <lineage>
        <taxon>Bacteria</taxon>
        <taxon>Pseudomonadati</taxon>
        <taxon>Bacteroidota</taxon>
        <taxon>Cytophagia</taxon>
        <taxon>Cytophagales</taxon>
        <taxon>Cyclobacteriaceae</taxon>
        <taxon>Mongoliibacter</taxon>
    </lineage>
</organism>
<dbReference type="Proteomes" id="UP000238157">
    <property type="component" value="Unassembled WGS sequence"/>
</dbReference>
<protein>
    <submittedName>
        <fullName evidence="1">Uncharacterized protein</fullName>
    </submittedName>
</protein>
<dbReference type="EMBL" id="PVTR01000001">
    <property type="protein sequence ID" value="PRY90593.1"/>
    <property type="molecule type" value="Genomic_DNA"/>
</dbReference>
<reference evidence="1 2" key="1">
    <citation type="submission" date="2018-03" db="EMBL/GenBank/DDBJ databases">
        <title>Genomic Encyclopedia of Archaeal and Bacterial Type Strains, Phase II (KMG-II): from individual species to whole genera.</title>
        <authorList>
            <person name="Goeker M."/>
        </authorList>
    </citation>
    <scope>NUCLEOTIDE SEQUENCE [LARGE SCALE GENOMIC DNA]</scope>
    <source>
        <strain evidence="1 2">DSM 27929</strain>
    </source>
</reference>
<accession>A0A2T0WV63</accession>
<dbReference type="OrthoDB" id="839598at2"/>
<proteinExistence type="predicted"/>
<dbReference type="AlphaFoldDB" id="A0A2T0WV63"/>
<sequence>MMKAYEIPVSKPVKKMLKRDYGYSKHLNITQMIFCSPYKQRNPDQIRQYIENTTDSQVRITVVCKYLSIYKLYTLSRMMENEFKTKMLLYIEAAVEGGMEATEAIRKFMDKYDISFEELEPDTAYKQWQRYKNKEQMRNILPLW</sequence>
<keyword evidence="2" id="KW-1185">Reference proteome</keyword>
<evidence type="ECO:0000313" key="2">
    <source>
        <dbReference type="Proteomes" id="UP000238157"/>
    </source>
</evidence>
<dbReference type="RefSeq" id="WP_106131833.1">
    <property type="nucleotide sequence ID" value="NZ_PVTR01000001.1"/>
</dbReference>
<gene>
    <name evidence="1" type="ORF">CLW00_101257</name>
</gene>